<dbReference type="SUPFAM" id="SSF52540">
    <property type="entry name" value="P-loop containing nucleoside triphosphate hydrolases"/>
    <property type="match status" value="2"/>
</dbReference>
<dbReference type="SUPFAM" id="SSF56024">
    <property type="entry name" value="Phospholipase D/nuclease"/>
    <property type="match status" value="1"/>
</dbReference>
<sequence>MTDVRLITSNLIDTISELTRTADTVYWMTAFAMQSGVRLVLPHLQEAIARGAEVKILVGDYLFITQPEALALLVEHVPQAEIHLYESRGTSFHPKAYLFRSDAQSHVIVGSSNLSKSALTKGVEWSIHAPSTVDEVLFETAVAEFMKLFLSSNTVRVNSETIARYKEDYLEANQTTGLSQVWEPQDEIEVMFGTPAEQEVIFEESASYVTKQAPLTPRPVQLLALEALQQTREEDYTKALVVLATGLGKTYLAAFFAKSFKRVLFIAHREEILLQAKESFSHVHPTRTAGIYNSFVKEDDADFLFASVFTLASDFHLKRFQPDAFDLIVIDEFHHATAPTYERILNYFTPDFLLGITATPDRLDNKNVYSLCDGNVAISIHFLDAIRRNWLAPFTYFGVFDETDYSGLRWRNNSYDDEELLLVQTQVAYADAIFTAWEQHKQTRTIGFCSSVKQAVFLSHHFNKAGYKTIALHGDSKRDQRLHARQQLEAGQLDVIFTVDLFNEGVDIP</sequence>
<dbReference type="RefSeq" id="WP_338062467.1">
    <property type="nucleotide sequence ID" value="NZ_JADBEL010000014.1"/>
</dbReference>
<protein>
    <submittedName>
        <fullName evidence="3">HKD family nuclease</fullName>
    </submittedName>
</protein>
<keyword evidence="4" id="KW-1185">Reference proteome</keyword>
<feature type="domain" description="Helicase C-terminal" evidence="2">
    <location>
        <begin position="415"/>
        <end position="509"/>
    </location>
</feature>
<comment type="caution">
    <text evidence="3">The sequence shown here is derived from an EMBL/GenBank/DDBJ whole genome shotgun (WGS) entry which is preliminary data.</text>
</comment>
<dbReference type="PROSITE" id="PS51192">
    <property type="entry name" value="HELICASE_ATP_BIND_1"/>
    <property type="match status" value="1"/>
</dbReference>
<dbReference type="Pfam" id="PF00271">
    <property type="entry name" value="Helicase_C"/>
    <property type="match status" value="1"/>
</dbReference>
<dbReference type="CDD" id="cd18032">
    <property type="entry name" value="DEXHc_RE_I_III_res"/>
    <property type="match status" value="1"/>
</dbReference>
<dbReference type="Pfam" id="PF04851">
    <property type="entry name" value="ResIII"/>
    <property type="match status" value="1"/>
</dbReference>
<dbReference type="SMART" id="SM00487">
    <property type="entry name" value="DEXDc"/>
    <property type="match status" value="1"/>
</dbReference>
<gene>
    <name evidence="3" type="ORF">H4683_002626</name>
</gene>
<dbReference type="InterPro" id="IPR025202">
    <property type="entry name" value="PLD-like_dom"/>
</dbReference>
<feature type="domain" description="Helicase ATP-binding" evidence="1">
    <location>
        <begin position="230"/>
        <end position="378"/>
    </location>
</feature>
<accession>A0A927MQH7</accession>
<dbReference type="PANTHER" id="PTHR47962">
    <property type="entry name" value="ATP-DEPENDENT HELICASE LHR-RELATED-RELATED"/>
    <property type="match status" value="1"/>
</dbReference>
<dbReference type="PROSITE" id="PS51194">
    <property type="entry name" value="HELICASE_CTER"/>
    <property type="match status" value="1"/>
</dbReference>
<dbReference type="Pfam" id="PF13091">
    <property type="entry name" value="PLDc_2"/>
    <property type="match status" value="1"/>
</dbReference>
<dbReference type="InterPro" id="IPR006935">
    <property type="entry name" value="Helicase/UvrB_N"/>
</dbReference>
<organism evidence="3 4">
    <name type="scientific">Sporosarcina limicola</name>
    <dbReference type="NCBI Taxonomy" id="34101"/>
    <lineage>
        <taxon>Bacteria</taxon>
        <taxon>Bacillati</taxon>
        <taxon>Bacillota</taxon>
        <taxon>Bacilli</taxon>
        <taxon>Bacillales</taxon>
        <taxon>Caryophanaceae</taxon>
        <taxon>Sporosarcina</taxon>
    </lineage>
</organism>
<dbReference type="Gene3D" id="3.40.50.300">
    <property type="entry name" value="P-loop containing nucleotide triphosphate hydrolases"/>
    <property type="match status" value="2"/>
</dbReference>
<dbReference type="PANTHER" id="PTHR47962:SF4">
    <property type="entry name" value="HELICASE"/>
    <property type="match status" value="1"/>
</dbReference>
<evidence type="ECO:0000313" key="4">
    <source>
        <dbReference type="Proteomes" id="UP000658225"/>
    </source>
</evidence>
<evidence type="ECO:0000259" key="1">
    <source>
        <dbReference type="PROSITE" id="PS51192"/>
    </source>
</evidence>
<name>A0A927MQH7_9BACL</name>
<dbReference type="EMBL" id="JADBEL010000014">
    <property type="protein sequence ID" value="MBE1555506.1"/>
    <property type="molecule type" value="Genomic_DNA"/>
</dbReference>
<dbReference type="Proteomes" id="UP000658225">
    <property type="component" value="Unassembled WGS sequence"/>
</dbReference>
<proteinExistence type="predicted"/>
<dbReference type="InterPro" id="IPR014001">
    <property type="entry name" value="Helicase_ATP-bd"/>
</dbReference>
<evidence type="ECO:0000313" key="3">
    <source>
        <dbReference type="EMBL" id="MBE1555506.1"/>
    </source>
</evidence>
<dbReference type="InterPro" id="IPR052511">
    <property type="entry name" value="ATP-dep_Helicase"/>
</dbReference>
<dbReference type="GO" id="GO:0003677">
    <property type="term" value="F:DNA binding"/>
    <property type="evidence" value="ECO:0007669"/>
    <property type="project" value="InterPro"/>
</dbReference>
<dbReference type="GO" id="GO:0005524">
    <property type="term" value="F:ATP binding"/>
    <property type="evidence" value="ECO:0007669"/>
    <property type="project" value="InterPro"/>
</dbReference>
<dbReference type="InterPro" id="IPR001650">
    <property type="entry name" value="Helicase_C-like"/>
</dbReference>
<dbReference type="Gene3D" id="3.30.870.10">
    <property type="entry name" value="Endonuclease Chain A"/>
    <property type="match status" value="1"/>
</dbReference>
<dbReference type="GO" id="GO:0016887">
    <property type="term" value="F:ATP hydrolysis activity"/>
    <property type="evidence" value="ECO:0007669"/>
    <property type="project" value="TreeGrafter"/>
</dbReference>
<dbReference type="AlphaFoldDB" id="A0A927MQH7"/>
<reference evidence="3" key="1">
    <citation type="submission" date="2020-10" db="EMBL/GenBank/DDBJ databases">
        <title>Genomic Encyclopedia of Type Strains, Phase IV (KMG-IV): sequencing the most valuable type-strain genomes for metagenomic binning, comparative biology and taxonomic classification.</title>
        <authorList>
            <person name="Goeker M."/>
        </authorList>
    </citation>
    <scope>NUCLEOTIDE SEQUENCE</scope>
    <source>
        <strain evidence="3">DSM 13886</strain>
    </source>
</reference>
<dbReference type="InterPro" id="IPR027417">
    <property type="entry name" value="P-loop_NTPase"/>
</dbReference>
<evidence type="ECO:0000259" key="2">
    <source>
        <dbReference type="PROSITE" id="PS51194"/>
    </source>
</evidence>